<gene>
    <name evidence="2" type="ORF">FH972_021066</name>
</gene>
<accession>A0A5N6KQD6</accession>
<evidence type="ECO:0000313" key="3">
    <source>
        <dbReference type="Proteomes" id="UP000327013"/>
    </source>
</evidence>
<dbReference type="AlphaFoldDB" id="A0A5N6KQD6"/>
<name>A0A5N6KQD6_9ROSI</name>
<dbReference type="EMBL" id="VIBQ01000009">
    <property type="protein sequence ID" value="KAB8336757.1"/>
    <property type="molecule type" value="Genomic_DNA"/>
</dbReference>
<dbReference type="OrthoDB" id="5405654at2759"/>
<feature type="compositionally biased region" description="Pro residues" evidence="1">
    <location>
        <begin position="212"/>
        <end position="221"/>
    </location>
</feature>
<reference evidence="2 3" key="1">
    <citation type="submission" date="2019-06" db="EMBL/GenBank/DDBJ databases">
        <title>A chromosomal-level reference genome of Carpinus fangiana (Coryloideae, Betulaceae).</title>
        <authorList>
            <person name="Yang X."/>
            <person name="Wang Z."/>
            <person name="Zhang L."/>
            <person name="Hao G."/>
            <person name="Liu J."/>
            <person name="Yang Y."/>
        </authorList>
    </citation>
    <scope>NUCLEOTIDE SEQUENCE [LARGE SCALE GENOMIC DNA]</scope>
    <source>
        <strain evidence="2">Cfa_2016G</strain>
        <tissue evidence="2">Leaf</tissue>
    </source>
</reference>
<proteinExistence type="predicted"/>
<evidence type="ECO:0000313" key="2">
    <source>
        <dbReference type="EMBL" id="KAB8336757.1"/>
    </source>
</evidence>
<feature type="compositionally biased region" description="Pro residues" evidence="1">
    <location>
        <begin position="188"/>
        <end position="199"/>
    </location>
</feature>
<sequence length="332" mass="33555">MAAAATAIMSAPPSSAPDTKAALKAAATCGPQVVKHRPAPFTDLKTPLSAQSIQSPLSTSTPTWMRRDAAPSGSMKTPVTPPSAYLDFLKAMSPGMASPLSTGASSHFTFTASARSPAYPPPKSASFTAGPGPLSARPTLPSQPSNTSVTSASSAASAATTDSTLTTTSAPAASNPANSSRRVERVVPVPPSPALPPRPATAATTTGCFPTPARPGPPPRRPSVIIPESPSSSTFSPATLSGSYTPISAIRSPAGKGTTSPVVVRHVVTRTITYTRRGHPASAYPATAHPASIASSESPAPASSSPKGKERARATSQPLVGEAPKGKKRRVE</sequence>
<feature type="region of interest" description="Disordered" evidence="1">
    <location>
        <begin position="113"/>
        <end position="240"/>
    </location>
</feature>
<feature type="region of interest" description="Disordered" evidence="1">
    <location>
        <begin position="42"/>
        <end position="79"/>
    </location>
</feature>
<feature type="compositionally biased region" description="Low complexity" evidence="1">
    <location>
        <begin position="142"/>
        <end position="180"/>
    </location>
</feature>
<feature type="compositionally biased region" description="Low complexity" evidence="1">
    <location>
        <begin position="222"/>
        <end position="233"/>
    </location>
</feature>
<feature type="compositionally biased region" description="Low complexity" evidence="1">
    <location>
        <begin position="290"/>
        <end position="306"/>
    </location>
</feature>
<keyword evidence="3" id="KW-1185">Reference proteome</keyword>
<feature type="region of interest" description="Disordered" evidence="1">
    <location>
        <begin position="275"/>
        <end position="332"/>
    </location>
</feature>
<evidence type="ECO:0000256" key="1">
    <source>
        <dbReference type="SAM" id="MobiDB-lite"/>
    </source>
</evidence>
<organism evidence="2 3">
    <name type="scientific">Carpinus fangiana</name>
    <dbReference type="NCBI Taxonomy" id="176857"/>
    <lineage>
        <taxon>Eukaryota</taxon>
        <taxon>Viridiplantae</taxon>
        <taxon>Streptophyta</taxon>
        <taxon>Embryophyta</taxon>
        <taxon>Tracheophyta</taxon>
        <taxon>Spermatophyta</taxon>
        <taxon>Magnoliopsida</taxon>
        <taxon>eudicotyledons</taxon>
        <taxon>Gunneridae</taxon>
        <taxon>Pentapetalae</taxon>
        <taxon>rosids</taxon>
        <taxon>fabids</taxon>
        <taxon>Fagales</taxon>
        <taxon>Betulaceae</taxon>
        <taxon>Carpinus</taxon>
    </lineage>
</organism>
<feature type="compositionally biased region" description="Polar residues" evidence="1">
    <location>
        <begin position="48"/>
        <end position="63"/>
    </location>
</feature>
<comment type="caution">
    <text evidence="2">The sequence shown here is derived from an EMBL/GenBank/DDBJ whole genome shotgun (WGS) entry which is preliminary data.</text>
</comment>
<protein>
    <submittedName>
        <fullName evidence="2">Uncharacterized protein</fullName>
    </submittedName>
</protein>
<dbReference type="Proteomes" id="UP000327013">
    <property type="component" value="Unassembled WGS sequence"/>
</dbReference>